<evidence type="ECO:0000256" key="2">
    <source>
        <dbReference type="SAM" id="Phobius"/>
    </source>
</evidence>
<feature type="transmembrane region" description="Helical" evidence="2">
    <location>
        <begin position="100"/>
        <end position="120"/>
    </location>
</feature>
<keyword evidence="2" id="KW-0812">Transmembrane</keyword>
<keyword evidence="2" id="KW-1133">Transmembrane helix</keyword>
<accession>A0A8S5LNS7</accession>
<feature type="region of interest" description="Disordered" evidence="1">
    <location>
        <begin position="1"/>
        <end position="21"/>
    </location>
</feature>
<dbReference type="EMBL" id="BK015885">
    <property type="protein sequence ID" value="DAD71657.1"/>
    <property type="molecule type" value="Genomic_DNA"/>
</dbReference>
<feature type="compositionally biased region" description="Basic and acidic residues" evidence="1">
    <location>
        <begin position="8"/>
        <end position="21"/>
    </location>
</feature>
<name>A0A8S5LNS7_9CAUD</name>
<evidence type="ECO:0000313" key="3">
    <source>
        <dbReference type="EMBL" id="DAD71657.1"/>
    </source>
</evidence>
<sequence length="157" mass="18317">MQDDEKEIQEVSKAEDVDSTMDEKVEKIPDLINKLNRNMEIQRYFSGPLPLQVFDNLTEEQRDKLLDNFINKDAKEHEANMKTLDMIRENNFENKKIKKILIYMGMPSFLILSAMCIFSGNKDILFEFIKFISVFLGGSGATALYYENKNRSDKEND</sequence>
<evidence type="ECO:0000256" key="1">
    <source>
        <dbReference type="SAM" id="MobiDB-lite"/>
    </source>
</evidence>
<organism evidence="3">
    <name type="scientific">Siphoviridae sp. ctl0E3</name>
    <dbReference type="NCBI Taxonomy" id="2827586"/>
    <lineage>
        <taxon>Viruses</taxon>
        <taxon>Duplodnaviria</taxon>
        <taxon>Heunggongvirae</taxon>
        <taxon>Uroviricota</taxon>
        <taxon>Caudoviricetes</taxon>
    </lineage>
</organism>
<proteinExistence type="predicted"/>
<feature type="transmembrane region" description="Helical" evidence="2">
    <location>
        <begin position="126"/>
        <end position="146"/>
    </location>
</feature>
<reference evidence="3" key="1">
    <citation type="journal article" date="2021" name="Proc. Natl. Acad. Sci. U.S.A.">
        <title>A Catalog of Tens of Thousands of Viruses from Human Metagenomes Reveals Hidden Associations with Chronic Diseases.</title>
        <authorList>
            <person name="Tisza M.J."/>
            <person name="Buck C.B."/>
        </authorList>
    </citation>
    <scope>NUCLEOTIDE SEQUENCE</scope>
    <source>
        <strain evidence="3">Ctl0E3</strain>
    </source>
</reference>
<protein>
    <submittedName>
        <fullName evidence="3">Uncharacterized protein</fullName>
    </submittedName>
</protein>
<keyword evidence="2" id="KW-0472">Membrane</keyword>